<accession>D8SL36</accession>
<proteinExistence type="predicted"/>
<gene>
    <name evidence="1" type="ORF">SELMODRAFT_423261</name>
</gene>
<dbReference type="Proteomes" id="UP000001514">
    <property type="component" value="Unassembled WGS sequence"/>
</dbReference>
<reference evidence="1 2" key="1">
    <citation type="journal article" date="2011" name="Science">
        <title>The Selaginella genome identifies genetic changes associated with the evolution of vascular plants.</title>
        <authorList>
            <person name="Banks J.A."/>
            <person name="Nishiyama T."/>
            <person name="Hasebe M."/>
            <person name="Bowman J.L."/>
            <person name="Gribskov M."/>
            <person name="dePamphilis C."/>
            <person name="Albert V.A."/>
            <person name="Aono N."/>
            <person name="Aoyama T."/>
            <person name="Ambrose B.A."/>
            <person name="Ashton N.W."/>
            <person name="Axtell M.J."/>
            <person name="Barker E."/>
            <person name="Barker M.S."/>
            <person name="Bennetzen J.L."/>
            <person name="Bonawitz N.D."/>
            <person name="Chapple C."/>
            <person name="Cheng C."/>
            <person name="Correa L.G."/>
            <person name="Dacre M."/>
            <person name="DeBarry J."/>
            <person name="Dreyer I."/>
            <person name="Elias M."/>
            <person name="Engstrom E.M."/>
            <person name="Estelle M."/>
            <person name="Feng L."/>
            <person name="Finet C."/>
            <person name="Floyd S.K."/>
            <person name="Frommer W.B."/>
            <person name="Fujita T."/>
            <person name="Gramzow L."/>
            <person name="Gutensohn M."/>
            <person name="Harholt J."/>
            <person name="Hattori M."/>
            <person name="Heyl A."/>
            <person name="Hirai T."/>
            <person name="Hiwatashi Y."/>
            <person name="Ishikawa M."/>
            <person name="Iwata M."/>
            <person name="Karol K.G."/>
            <person name="Koehler B."/>
            <person name="Kolukisaoglu U."/>
            <person name="Kubo M."/>
            <person name="Kurata T."/>
            <person name="Lalonde S."/>
            <person name="Li K."/>
            <person name="Li Y."/>
            <person name="Litt A."/>
            <person name="Lyons E."/>
            <person name="Manning G."/>
            <person name="Maruyama T."/>
            <person name="Michael T.P."/>
            <person name="Mikami K."/>
            <person name="Miyazaki S."/>
            <person name="Morinaga S."/>
            <person name="Murata T."/>
            <person name="Mueller-Roeber B."/>
            <person name="Nelson D.R."/>
            <person name="Obara M."/>
            <person name="Oguri Y."/>
            <person name="Olmstead R.G."/>
            <person name="Onodera N."/>
            <person name="Petersen B.L."/>
            <person name="Pils B."/>
            <person name="Prigge M."/>
            <person name="Rensing S.A."/>
            <person name="Riano-Pachon D.M."/>
            <person name="Roberts A.W."/>
            <person name="Sato Y."/>
            <person name="Scheller H.V."/>
            <person name="Schulz B."/>
            <person name="Schulz C."/>
            <person name="Shakirov E.V."/>
            <person name="Shibagaki N."/>
            <person name="Shinohara N."/>
            <person name="Shippen D.E."/>
            <person name="Soerensen I."/>
            <person name="Sotooka R."/>
            <person name="Sugimoto N."/>
            <person name="Sugita M."/>
            <person name="Sumikawa N."/>
            <person name="Tanurdzic M."/>
            <person name="Theissen G."/>
            <person name="Ulvskov P."/>
            <person name="Wakazuki S."/>
            <person name="Weng J.K."/>
            <person name="Willats W.W."/>
            <person name="Wipf D."/>
            <person name="Wolf P.G."/>
            <person name="Yang L."/>
            <person name="Zimmer A.D."/>
            <person name="Zhu Q."/>
            <person name="Mitros T."/>
            <person name="Hellsten U."/>
            <person name="Loque D."/>
            <person name="Otillar R."/>
            <person name="Salamov A."/>
            <person name="Schmutz J."/>
            <person name="Shapiro H."/>
            <person name="Lindquist E."/>
            <person name="Lucas S."/>
            <person name="Rokhsar D."/>
            <person name="Grigoriev I.V."/>
        </authorList>
    </citation>
    <scope>NUCLEOTIDE SEQUENCE [LARGE SCALE GENOMIC DNA]</scope>
</reference>
<dbReference type="EMBL" id="GL377625">
    <property type="protein sequence ID" value="EFJ15084.1"/>
    <property type="molecule type" value="Genomic_DNA"/>
</dbReference>
<evidence type="ECO:0000313" key="2">
    <source>
        <dbReference type="Proteomes" id="UP000001514"/>
    </source>
</evidence>
<dbReference type="AlphaFoldDB" id="D8SL36"/>
<dbReference type="HOGENOM" id="CLU_1104296_0_0_1"/>
<sequence length="252" mass="27977">MELEVIRQLAVSTGLGDGRSEQTPIVIRGSRAGGFASGDIDRIIEAAIEKALSRRQKTTMSYAAIGKKKERKRCLQQHLRLLGDHKEAVKKMPLFGGVAYHRTRAAALSWSSVAFVMALKYELTKLYTECLGETTAKLDVIKMTQSSRTFAYAVLLCRQEIQVQKLDMDLKIVALKDRKHDSLSVRVYKANLVQGQILTGVAVKVCPQLDAELFVLGMLTKKKVAGVLPILYSGEPQNGDDYLVTRYCEQIG</sequence>
<dbReference type="InParanoid" id="D8SL36"/>
<dbReference type="Gramene" id="EFJ15084">
    <property type="protein sequence ID" value="EFJ15084"/>
    <property type="gene ID" value="SELMODRAFT_423261"/>
</dbReference>
<name>D8SL36_SELML</name>
<protein>
    <submittedName>
        <fullName evidence="1">Uncharacterized protein</fullName>
    </submittedName>
</protein>
<organism evidence="2">
    <name type="scientific">Selaginella moellendorffii</name>
    <name type="common">Spikemoss</name>
    <dbReference type="NCBI Taxonomy" id="88036"/>
    <lineage>
        <taxon>Eukaryota</taxon>
        <taxon>Viridiplantae</taxon>
        <taxon>Streptophyta</taxon>
        <taxon>Embryophyta</taxon>
        <taxon>Tracheophyta</taxon>
        <taxon>Lycopodiopsida</taxon>
        <taxon>Selaginellales</taxon>
        <taxon>Selaginellaceae</taxon>
        <taxon>Selaginella</taxon>
    </lineage>
</organism>
<evidence type="ECO:0000313" key="1">
    <source>
        <dbReference type="EMBL" id="EFJ15084.1"/>
    </source>
</evidence>
<dbReference type="KEGG" id="smo:SELMODRAFT_423261"/>
<keyword evidence="2" id="KW-1185">Reference proteome</keyword>